<name>A0A9P4MZM1_9PLEO</name>
<reference evidence="3" key="1">
    <citation type="journal article" date="2020" name="Stud. Mycol.">
        <title>101 Dothideomycetes genomes: A test case for predicting lifestyles and emergence of pathogens.</title>
        <authorList>
            <person name="Haridas S."/>
            <person name="Albert R."/>
            <person name="Binder M."/>
            <person name="Bloem J."/>
            <person name="LaButti K."/>
            <person name="Salamov A."/>
            <person name="Andreopoulos B."/>
            <person name="Baker S."/>
            <person name="Barry K."/>
            <person name="Bills G."/>
            <person name="Bluhm B."/>
            <person name="Cannon C."/>
            <person name="Castanera R."/>
            <person name="Culley D."/>
            <person name="Daum C."/>
            <person name="Ezra D."/>
            <person name="Gonzalez J."/>
            <person name="Henrissat B."/>
            <person name="Kuo A."/>
            <person name="Liang C."/>
            <person name="Lipzen A."/>
            <person name="Lutzoni F."/>
            <person name="Magnuson J."/>
            <person name="Mondo S."/>
            <person name="Nolan M."/>
            <person name="Ohm R."/>
            <person name="Pangilinan J."/>
            <person name="Park H.-J."/>
            <person name="Ramirez L."/>
            <person name="Alfaro M."/>
            <person name="Sun H."/>
            <person name="Tritt A."/>
            <person name="Yoshinaga Y."/>
            <person name="Zwiers L.-H."/>
            <person name="Turgeon B."/>
            <person name="Goodwin S."/>
            <person name="Spatafora J."/>
            <person name="Crous P."/>
            <person name="Grigoriev I."/>
        </authorList>
    </citation>
    <scope>NUCLEOTIDE SEQUENCE [LARGE SCALE GENOMIC DNA]</scope>
    <source>
        <strain evidence="3">CBS 304.66</strain>
    </source>
</reference>
<organism evidence="2 3">
    <name type="scientific">Lojkania enalia</name>
    <dbReference type="NCBI Taxonomy" id="147567"/>
    <lineage>
        <taxon>Eukaryota</taxon>
        <taxon>Fungi</taxon>
        <taxon>Dikarya</taxon>
        <taxon>Ascomycota</taxon>
        <taxon>Pezizomycotina</taxon>
        <taxon>Dothideomycetes</taxon>
        <taxon>Pleosporomycetidae</taxon>
        <taxon>Pleosporales</taxon>
        <taxon>Pleosporales incertae sedis</taxon>
        <taxon>Lojkania</taxon>
    </lineage>
</organism>
<feature type="region of interest" description="Disordered" evidence="1">
    <location>
        <begin position="84"/>
        <end position="105"/>
    </location>
</feature>
<gene>
    <name evidence="2" type="ORF">CC78DRAFT_548161</name>
</gene>
<feature type="compositionally biased region" description="Low complexity" evidence="1">
    <location>
        <begin position="119"/>
        <end position="134"/>
    </location>
</feature>
<dbReference type="Proteomes" id="UP000800093">
    <property type="component" value="Unassembled WGS sequence"/>
</dbReference>
<comment type="caution">
    <text evidence="2">The sequence shown here is derived from an EMBL/GenBank/DDBJ whole genome shotgun (WGS) entry which is preliminary data.</text>
</comment>
<feature type="compositionally biased region" description="Basic and acidic residues" evidence="1">
    <location>
        <begin position="183"/>
        <end position="199"/>
    </location>
</feature>
<dbReference type="OrthoDB" id="10599393at2759"/>
<evidence type="ECO:0000313" key="3">
    <source>
        <dbReference type="Proteomes" id="UP000800093"/>
    </source>
</evidence>
<proteinExistence type="predicted"/>
<dbReference type="AlphaFoldDB" id="A0A9P4MZM1"/>
<feature type="compositionally biased region" description="Low complexity" evidence="1">
    <location>
        <begin position="165"/>
        <end position="177"/>
    </location>
</feature>
<protein>
    <submittedName>
        <fullName evidence="2">Uncharacterized protein</fullName>
    </submittedName>
</protein>
<dbReference type="EMBL" id="ML986704">
    <property type="protein sequence ID" value="KAF2259648.1"/>
    <property type="molecule type" value="Genomic_DNA"/>
</dbReference>
<evidence type="ECO:0000313" key="2">
    <source>
        <dbReference type="EMBL" id="KAF2259648.1"/>
    </source>
</evidence>
<accession>A0A9P4MZM1</accession>
<evidence type="ECO:0000256" key="1">
    <source>
        <dbReference type="SAM" id="MobiDB-lite"/>
    </source>
</evidence>
<feature type="region of interest" description="Disordered" evidence="1">
    <location>
        <begin position="118"/>
        <end position="213"/>
    </location>
</feature>
<keyword evidence="3" id="KW-1185">Reference proteome</keyword>
<sequence length="529" mass="58963">METVSPVTTIATMSLQNTEPFPASTNNELNITGQMEGTGNANSSVSQTSNDIAPEVAIHISNITKNDEESNTANQSSLILPRSIAADDAQSNSDDISDYSDAGSSYSHTAFDYRDAVYSSSDTTSSDSDAASSESDGEISYTSAGNDRSRAWPSGPRASFNMPPKSSSTIKASTDSSNILFKPDQHPQRDPFKEMREPKSPNGSVDSSDSEEPDLIERLQDGRIGVKPRELVQKVIKKDKYYYDDAWEYDLSNWTAPSMYPTSSNHSRLRYAMSGLSYPKAPISSKDFHDNHSLDKPRLRSMNYTAAGYVLNGVIWEIIGWRVCRGKFEYLVKYRSPTPDPGSADTFACALVGEDNMPADLVLNYTHFKEFEISNLSRPERRKEKAASVDAILMVAWDSLGKAPLTPQKAWNSWMYNPELLTGWQKEIWEFLGEVFALVKWKNGSETWESGHTMKSLFGGVNFLRMWPTAVVKARSKWQRIRGAAGERNIEEDYLLNALAQFHVSGHIANRRDPDPDQLMGEFARLNIG</sequence>
<feature type="region of interest" description="Disordered" evidence="1">
    <location>
        <begin position="16"/>
        <end position="48"/>
    </location>
</feature>